<keyword evidence="1" id="KW-0479">Metal-binding</keyword>
<accession>A0A8J6C2L1</accession>
<evidence type="ECO:0000313" key="5">
    <source>
        <dbReference type="Proteomes" id="UP000770717"/>
    </source>
</evidence>
<sequence length="72" mass="7781">MRHGNFRGAESECRLLRTTKTTASTMSTASTAGKVIKCKAAVAWEPCKPVSIEDVEVAPPKAHEVRIKVGEL</sequence>
<dbReference type="GO" id="GO:0046294">
    <property type="term" value="P:formaldehyde catabolic process"/>
    <property type="evidence" value="ECO:0007669"/>
    <property type="project" value="TreeGrafter"/>
</dbReference>
<dbReference type="AlphaFoldDB" id="A0A8J6C2L1"/>
<dbReference type="SUPFAM" id="SSF50129">
    <property type="entry name" value="GroES-like"/>
    <property type="match status" value="1"/>
</dbReference>
<name>A0A8J6C2L1_ELECQ</name>
<organism evidence="4 5">
    <name type="scientific">Eleutherodactylus coqui</name>
    <name type="common">Puerto Rican coqui</name>
    <dbReference type="NCBI Taxonomy" id="57060"/>
    <lineage>
        <taxon>Eukaryota</taxon>
        <taxon>Metazoa</taxon>
        <taxon>Chordata</taxon>
        <taxon>Craniata</taxon>
        <taxon>Vertebrata</taxon>
        <taxon>Euteleostomi</taxon>
        <taxon>Amphibia</taxon>
        <taxon>Batrachia</taxon>
        <taxon>Anura</taxon>
        <taxon>Neobatrachia</taxon>
        <taxon>Hyloidea</taxon>
        <taxon>Eleutherodactylidae</taxon>
        <taxon>Eleutherodactylinae</taxon>
        <taxon>Eleutherodactylus</taxon>
        <taxon>Eleutherodactylus</taxon>
    </lineage>
</organism>
<dbReference type="GO" id="GO:0051903">
    <property type="term" value="F:S-(hydroxymethyl)glutathione dehydrogenase [NAD(P)+] activity"/>
    <property type="evidence" value="ECO:0007669"/>
    <property type="project" value="TreeGrafter"/>
</dbReference>
<gene>
    <name evidence="4" type="ORF">GDO78_018154</name>
</gene>
<evidence type="ECO:0000256" key="2">
    <source>
        <dbReference type="ARBA" id="ARBA00022833"/>
    </source>
</evidence>
<dbReference type="GO" id="GO:0005829">
    <property type="term" value="C:cytosol"/>
    <property type="evidence" value="ECO:0007669"/>
    <property type="project" value="TreeGrafter"/>
</dbReference>
<reference evidence="4" key="1">
    <citation type="thesis" date="2020" institute="ProQuest LLC" country="789 East Eisenhower Parkway, Ann Arbor, MI, USA">
        <title>Comparative Genomics and Chromosome Evolution.</title>
        <authorList>
            <person name="Mudd A.B."/>
        </authorList>
    </citation>
    <scope>NUCLEOTIDE SEQUENCE</scope>
    <source>
        <strain evidence="4">HN-11 Male</strain>
        <tissue evidence="4">Kidney and liver</tissue>
    </source>
</reference>
<dbReference type="PANTHER" id="PTHR43880:SF12">
    <property type="entry name" value="ALCOHOL DEHYDROGENASE CLASS-3"/>
    <property type="match status" value="1"/>
</dbReference>
<dbReference type="Gene3D" id="3.90.180.10">
    <property type="entry name" value="Medium-chain alcohol dehydrogenases, catalytic domain"/>
    <property type="match status" value="1"/>
</dbReference>
<dbReference type="GO" id="GO:0008270">
    <property type="term" value="F:zinc ion binding"/>
    <property type="evidence" value="ECO:0007669"/>
    <property type="project" value="TreeGrafter"/>
</dbReference>
<evidence type="ECO:0000256" key="3">
    <source>
        <dbReference type="ARBA" id="ARBA00023027"/>
    </source>
</evidence>
<dbReference type="OrthoDB" id="417550at2759"/>
<comment type="caution">
    <text evidence="4">The sequence shown here is derived from an EMBL/GenBank/DDBJ whole genome shotgun (WGS) entry which is preliminary data.</text>
</comment>
<dbReference type="EMBL" id="WNTK01029307">
    <property type="protein sequence ID" value="KAG9461092.1"/>
    <property type="molecule type" value="Genomic_DNA"/>
</dbReference>
<keyword evidence="5" id="KW-1185">Reference proteome</keyword>
<evidence type="ECO:0000313" key="4">
    <source>
        <dbReference type="EMBL" id="KAG9461092.1"/>
    </source>
</evidence>
<dbReference type="Proteomes" id="UP000770717">
    <property type="component" value="Unassembled WGS sequence"/>
</dbReference>
<protein>
    <submittedName>
        <fullName evidence="4">Uncharacterized protein</fullName>
    </submittedName>
</protein>
<dbReference type="PANTHER" id="PTHR43880">
    <property type="entry name" value="ALCOHOL DEHYDROGENASE"/>
    <property type="match status" value="1"/>
</dbReference>
<keyword evidence="2" id="KW-0862">Zinc</keyword>
<dbReference type="InterPro" id="IPR011032">
    <property type="entry name" value="GroES-like_sf"/>
</dbReference>
<proteinExistence type="predicted"/>
<evidence type="ECO:0000256" key="1">
    <source>
        <dbReference type="ARBA" id="ARBA00022723"/>
    </source>
</evidence>
<keyword evidence="3" id="KW-0520">NAD</keyword>